<feature type="region of interest" description="Disordered" evidence="1">
    <location>
        <begin position="23"/>
        <end position="48"/>
    </location>
</feature>
<reference evidence="2 3" key="1">
    <citation type="journal article" date="2019" name="Nat. Plants">
        <title>Genome sequencing of Musa balbisiana reveals subgenome evolution and function divergence in polyploid bananas.</title>
        <authorList>
            <person name="Yao X."/>
        </authorList>
    </citation>
    <scope>NUCLEOTIDE SEQUENCE [LARGE SCALE GENOMIC DNA]</scope>
    <source>
        <strain evidence="3">cv. DH-PKW</strain>
        <tissue evidence="2">Leaves</tissue>
    </source>
</reference>
<feature type="compositionally biased region" description="Basic and acidic residues" evidence="1">
    <location>
        <begin position="31"/>
        <end position="46"/>
    </location>
</feature>
<proteinExistence type="predicted"/>
<keyword evidence="3" id="KW-1185">Reference proteome</keyword>
<protein>
    <submittedName>
        <fullName evidence="2">Uncharacterized protein</fullName>
    </submittedName>
</protein>
<accession>A0A4S8ITD7</accession>
<dbReference type="EMBL" id="PYDT01000009">
    <property type="protein sequence ID" value="THU51689.1"/>
    <property type="molecule type" value="Genomic_DNA"/>
</dbReference>
<dbReference type="Proteomes" id="UP000317650">
    <property type="component" value="Chromosome 6"/>
</dbReference>
<evidence type="ECO:0000256" key="1">
    <source>
        <dbReference type="SAM" id="MobiDB-lite"/>
    </source>
</evidence>
<gene>
    <name evidence="2" type="ORF">C4D60_Mb06t33700</name>
</gene>
<comment type="caution">
    <text evidence="2">The sequence shown here is derived from an EMBL/GenBank/DDBJ whole genome shotgun (WGS) entry which is preliminary data.</text>
</comment>
<sequence length="196" mass="22003">MNSYKIVRLESYGLAIGANNATPEITNMRQPRSESEKKDPDDDRPSMHRIPILRQVLVQELKPLRRHSPMPLDLLPDVGLLHSLQALLRNIPAPMTELPQHLPRGHHEPRQLLLQALLGHSPRPLLVHAVISLLENPPAQIPRVPLLLVGRRDAGAVPDPGVLHQAGQFILPRHPTAAAARRRHRRCPQIFLTRGD</sequence>
<evidence type="ECO:0000313" key="3">
    <source>
        <dbReference type="Proteomes" id="UP000317650"/>
    </source>
</evidence>
<name>A0A4S8ITD7_MUSBA</name>
<evidence type="ECO:0000313" key="2">
    <source>
        <dbReference type="EMBL" id="THU51689.1"/>
    </source>
</evidence>
<dbReference type="AlphaFoldDB" id="A0A4S8ITD7"/>
<organism evidence="2 3">
    <name type="scientific">Musa balbisiana</name>
    <name type="common">Banana</name>
    <dbReference type="NCBI Taxonomy" id="52838"/>
    <lineage>
        <taxon>Eukaryota</taxon>
        <taxon>Viridiplantae</taxon>
        <taxon>Streptophyta</taxon>
        <taxon>Embryophyta</taxon>
        <taxon>Tracheophyta</taxon>
        <taxon>Spermatophyta</taxon>
        <taxon>Magnoliopsida</taxon>
        <taxon>Liliopsida</taxon>
        <taxon>Zingiberales</taxon>
        <taxon>Musaceae</taxon>
        <taxon>Musa</taxon>
    </lineage>
</organism>